<organism evidence="13 14">
    <name type="scientific">Sandaracinus amylolyticus</name>
    <dbReference type="NCBI Taxonomy" id="927083"/>
    <lineage>
        <taxon>Bacteria</taxon>
        <taxon>Pseudomonadati</taxon>
        <taxon>Myxococcota</taxon>
        <taxon>Polyangia</taxon>
        <taxon>Polyangiales</taxon>
        <taxon>Sandaracinaceae</taxon>
        <taxon>Sandaracinus</taxon>
    </lineage>
</organism>
<evidence type="ECO:0000256" key="11">
    <source>
        <dbReference type="RuleBase" id="RU003983"/>
    </source>
</evidence>
<keyword evidence="7 11" id="KW-0862">Zinc</keyword>
<dbReference type="Gene3D" id="3.30.2010.10">
    <property type="entry name" value="Metalloproteases ('zincins'), catalytic domain"/>
    <property type="match status" value="1"/>
</dbReference>
<keyword evidence="3 11" id="KW-0645">Protease</keyword>
<keyword evidence="5" id="KW-0479">Metal-binding</keyword>
<name>A0A0F6W8E5_9BACT</name>
<accession>A0A0F6W8E5</accession>
<evidence type="ECO:0000256" key="10">
    <source>
        <dbReference type="ARBA" id="ARBA00023136"/>
    </source>
</evidence>
<reference evidence="13 14" key="1">
    <citation type="submission" date="2015-03" db="EMBL/GenBank/DDBJ databases">
        <title>Genome assembly of Sandaracinus amylolyticus DSM 53668.</title>
        <authorList>
            <person name="Sharma G."/>
            <person name="Subramanian S."/>
        </authorList>
    </citation>
    <scope>NUCLEOTIDE SEQUENCE [LARGE SCALE GENOMIC DNA]</scope>
    <source>
        <strain evidence="13 14">DSM 53668</strain>
    </source>
</reference>
<evidence type="ECO:0000256" key="2">
    <source>
        <dbReference type="ARBA" id="ARBA00022475"/>
    </source>
</evidence>
<dbReference type="KEGG" id="samy:DB32_007185"/>
<sequence>MSEEFRFDRYVESRKSGAFGRDDAARYAYSADVAMLRSFQRIRPVELAAAAVVRTGKEMVRGQLLGQAVKVGPRQFVRLQKIAERCAQTLSVPTPQMYVVNSPVVNAFTFGTDEESFIVLHSALVDALDDKELEFVIGHETGHIQNKHVVYGTALTILTQGFGMVLGPLIEPALIALRSWYRRAEITCDRAGLLCSGDLDAGVSSFMKLAIGSRRLYEEMDVESYLAQLEEGQTSIGRFSEFFATHPFLPKRIQALRTFADSQLYRQHVGQDGGISIEEVDERTSRIIAIVGKDEPQAGGTGGSAQ</sequence>
<proteinExistence type="inferred from homology"/>
<dbReference type="GO" id="GO:0004222">
    <property type="term" value="F:metalloendopeptidase activity"/>
    <property type="evidence" value="ECO:0007669"/>
    <property type="project" value="InterPro"/>
</dbReference>
<protein>
    <recommendedName>
        <fullName evidence="12">Peptidase M48 domain-containing protein</fullName>
    </recommendedName>
</protein>
<dbReference type="Proteomes" id="UP000034883">
    <property type="component" value="Chromosome"/>
</dbReference>
<comment type="cofactor">
    <cofactor evidence="11">
        <name>Zn(2+)</name>
        <dbReference type="ChEBI" id="CHEBI:29105"/>
    </cofactor>
    <text evidence="11">Binds 1 zinc ion per subunit.</text>
</comment>
<dbReference type="STRING" id="927083.DB32_007185"/>
<evidence type="ECO:0000256" key="9">
    <source>
        <dbReference type="ARBA" id="ARBA00023049"/>
    </source>
</evidence>
<keyword evidence="8" id="KW-1133">Transmembrane helix</keyword>
<keyword evidence="9 11" id="KW-0482">Metalloprotease</keyword>
<dbReference type="RefSeq" id="WP_053237037.1">
    <property type="nucleotide sequence ID" value="NZ_CP011125.1"/>
</dbReference>
<evidence type="ECO:0000256" key="5">
    <source>
        <dbReference type="ARBA" id="ARBA00022723"/>
    </source>
</evidence>
<dbReference type="AlphaFoldDB" id="A0A0F6W8E5"/>
<keyword evidence="14" id="KW-1185">Reference proteome</keyword>
<keyword evidence="6 11" id="KW-0378">Hydrolase</keyword>
<dbReference type="InterPro" id="IPR001915">
    <property type="entry name" value="Peptidase_M48"/>
</dbReference>
<evidence type="ECO:0000256" key="6">
    <source>
        <dbReference type="ARBA" id="ARBA00022801"/>
    </source>
</evidence>
<dbReference type="GO" id="GO:0005886">
    <property type="term" value="C:plasma membrane"/>
    <property type="evidence" value="ECO:0007669"/>
    <property type="project" value="UniProtKB-SubCell"/>
</dbReference>
<evidence type="ECO:0000313" key="13">
    <source>
        <dbReference type="EMBL" id="AKF10036.1"/>
    </source>
</evidence>
<dbReference type="GO" id="GO:0006508">
    <property type="term" value="P:proteolysis"/>
    <property type="evidence" value="ECO:0007669"/>
    <property type="project" value="UniProtKB-KW"/>
</dbReference>
<dbReference type="GO" id="GO:0046872">
    <property type="term" value="F:metal ion binding"/>
    <property type="evidence" value="ECO:0007669"/>
    <property type="project" value="UniProtKB-KW"/>
</dbReference>
<evidence type="ECO:0000256" key="8">
    <source>
        <dbReference type="ARBA" id="ARBA00022989"/>
    </source>
</evidence>
<dbReference type="InterPro" id="IPR050083">
    <property type="entry name" value="HtpX_protease"/>
</dbReference>
<keyword evidence="4" id="KW-0812">Transmembrane</keyword>
<evidence type="ECO:0000259" key="12">
    <source>
        <dbReference type="Pfam" id="PF01435"/>
    </source>
</evidence>
<gene>
    <name evidence="13" type="ORF">DB32_007185</name>
</gene>
<evidence type="ECO:0000256" key="1">
    <source>
        <dbReference type="ARBA" id="ARBA00004651"/>
    </source>
</evidence>
<dbReference type="EMBL" id="CP011125">
    <property type="protein sequence ID" value="AKF10036.1"/>
    <property type="molecule type" value="Genomic_DNA"/>
</dbReference>
<comment type="subcellular location">
    <subcellularLocation>
        <location evidence="1">Cell membrane</location>
        <topology evidence="1">Multi-pass membrane protein</topology>
    </subcellularLocation>
</comment>
<dbReference type="CDD" id="cd07325">
    <property type="entry name" value="M48_Ste24p_like"/>
    <property type="match status" value="1"/>
</dbReference>
<dbReference type="OrthoDB" id="9810445at2"/>
<evidence type="ECO:0000256" key="4">
    <source>
        <dbReference type="ARBA" id="ARBA00022692"/>
    </source>
</evidence>
<evidence type="ECO:0000256" key="7">
    <source>
        <dbReference type="ARBA" id="ARBA00022833"/>
    </source>
</evidence>
<dbReference type="PANTHER" id="PTHR43221">
    <property type="entry name" value="PROTEASE HTPX"/>
    <property type="match status" value="1"/>
</dbReference>
<keyword evidence="10" id="KW-0472">Membrane</keyword>
<keyword evidence="2" id="KW-1003">Cell membrane</keyword>
<evidence type="ECO:0000256" key="3">
    <source>
        <dbReference type="ARBA" id="ARBA00022670"/>
    </source>
</evidence>
<evidence type="ECO:0000313" key="14">
    <source>
        <dbReference type="Proteomes" id="UP000034883"/>
    </source>
</evidence>
<feature type="domain" description="Peptidase M48" evidence="12">
    <location>
        <begin position="74"/>
        <end position="258"/>
    </location>
</feature>
<dbReference type="PANTHER" id="PTHR43221:SF1">
    <property type="entry name" value="PROTEASE HTPX"/>
    <property type="match status" value="1"/>
</dbReference>
<comment type="similarity">
    <text evidence="11">Belongs to the peptidase M48 family.</text>
</comment>
<dbReference type="Pfam" id="PF01435">
    <property type="entry name" value="Peptidase_M48"/>
    <property type="match status" value="1"/>
</dbReference>